<reference evidence="1" key="1">
    <citation type="submission" date="2014-11" db="EMBL/GenBank/DDBJ databases">
        <authorList>
            <person name="Amaro Gonzalez C."/>
        </authorList>
    </citation>
    <scope>NUCLEOTIDE SEQUENCE</scope>
</reference>
<accession>A0A0E9QV87</accession>
<protein>
    <submittedName>
        <fullName evidence="1">Uncharacterized protein</fullName>
    </submittedName>
</protein>
<sequence length="32" mass="3841">MLSWPDKKLTFIRTYQTYFKVMCQAPSRSCIP</sequence>
<name>A0A0E9QV87_ANGAN</name>
<reference evidence="1" key="2">
    <citation type="journal article" date="2015" name="Fish Shellfish Immunol.">
        <title>Early steps in the European eel (Anguilla anguilla)-Vibrio vulnificus interaction in the gills: Role of the RtxA13 toxin.</title>
        <authorList>
            <person name="Callol A."/>
            <person name="Pajuelo D."/>
            <person name="Ebbesson L."/>
            <person name="Teles M."/>
            <person name="MacKenzie S."/>
            <person name="Amaro C."/>
        </authorList>
    </citation>
    <scope>NUCLEOTIDE SEQUENCE</scope>
</reference>
<dbReference type="AlphaFoldDB" id="A0A0E9QV87"/>
<organism evidence="1">
    <name type="scientific">Anguilla anguilla</name>
    <name type="common">European freshwater eel</name>
    <name type="synonym">Muraena anguilla</name>
    <dbReference type="NCBI Taxonomy" id="7936"/>
    <lineage>
        <taxon>Eukaryota</taxon>
        <taxon>Metazoa</taxon>
        <taxon>Chordata</taxon>
        <taxon>Craniata</taxon>
        <taxon>Vertebrata</taxon>
        <taxon>Euteleostomi</taxon>
        <taxon>Actinopterygii</taxon>
        <taxon>Neopterygii</taxon>
        <taxon>Teleostei</taxon>
        <taxon>Anguilliformes</taxon>
        <taxon>Anguillidae</taxon>
        <taxon>Anguilla</taxon>
    </lineage>
</organism>
<proteinExistence type="predicted"/>
<evidence type="ECO:0000313" key="1">
    <source>
        <dbReference type="EMBL" id="JAH20729.1"/>
    </source>
</evidence>
<dbReference type="EMBL" id="GBXM01087848">
    <property type="protein sequence ID" value="JAH20729.1"/>
    <property type="molecule type" value="Transcribed_RNA"/>
</dbReference>